<accession>A0ABW0FCD5</accession>
<evidence type="ECO:0000256" key="3">
    <source>
        <dbReference type="ARBA" id="ARBA00012211"/>
    </source>
</evidence>
<keyword evidence="5 14" id="KW-0436">Ligase</keyword>
<evidence type="ECO:0000256" key="7">
    <source>
        <dbReference type="ARBA" id="ARBA00022741"/>
    </source>
</evidence>
<evidence type="ECO:0000256" key="2">
    <source>
        <dbReference type="ARBA" id="ARBA00004752"/>
    </source>
</evidence>
<keyword evidence="7 14" id="KW-0547">Nucleotide-binding</keyword>
<dbReference type="InterPro" id="IPR050061">
    <property type="entry name" value="MurCDEF_pg_biosynth"/>
</dbReference>
<keyword evidence="8 14" id="KW-0067">ATP-binding</keyword>
<dbReference type="Gene3D" id="3.40.1190.10">
    <property type="entry name" value="Mur-like, catalytic domain"/>
    <property type="match status" value="1"/>
</dbReference>
<dbReference type="InterPro" id="IPR005758">
    <property type="entry name" value="UDP-N-AcMur_Ala_ligase_MurC"/>
</dbReference>
<keyword evidence="10 14" id="KW-0573">Peptidoglycan synthesis</keyword>
<dbReference type="Gene3D" id="3.90.190.20">
    <property type="entry name" value="Mur ligase, C-terminal domain"/>
    <property type="match status" value="1"/>
</dbReference>
<evidence type="ECO:0000313" key="19">
    <source>
        <dbReference type="EMBL" id="MFC5296634.1"/>
    </source>
</evidence>
<dbReference type="PANTHER" id="PTHR43445:SF3">
    <property type="entry name" value="UDP-N-ACETYLMURAMATE--L-ALANINE LIGASE"/>
    <property type="match status" value="1"/>
</dbReference>
<evidence type="ECO:0000256" key="12">
    <source>
        <dbReference type="ARBA" id="ARBA00023316"/>
    </source>
</evidence>
<evidence type="ECO:0000256" key="8">
    <source>
        <dbReference type="ARBA" id="ARBA00022840"/>
    </source>
</evidence>
<organism evidence="19 20">
    <name type="scientific">Brachybacterium tyrofermentans</name>
    <dbReference type="NCBI Taxonomy" id="47848"/>
    <lineage>
        <taxon>Bacteria</taxon>
        <taxon>Bacillati</taxon>
        <taxon>Actinomycetota</taxon>
        <taxon>Actinomycetes</taxon>
        <taxon>Micrococcales</taxon>
        <taxon>Dermabacteraceae</taxon>
        <taxon>Brachybacterium</taxon>
    </lineage>
</organism>
<evidence type="ECO:0000256" key="11">
    <source>
        <dbReference type="ARBA" id="ARBA00023306"/>
    </source>
</evidence>
<keyword evidence="12 14" id="KW-0961">Cell wall biogenesis/degradation</keyword>
<dbReference type="SUPFAM" id="SSF53623">
    <property type="entry name" value="MurD-like peptide ligases, catalytic domain"/>
    <property type="match status" value="1"/>
</dbReference>
<protein>
    <recommendedName>
        <fullName evidence="3 14">UDP-N-acetylmuramate--L-alanine ligase</fullName>
        <ecNumber evidence="3 14">6.3.2.8</ecNumber>
    </recommendedName>
    <alternativeName>
        <fullName evidence="14">UDP-N-acetylmuramoyl-L-alanine synthetase</fullName>
    </alternativeName>
</protein>
<dbReference type="GeneID" id="303298512"/>
<evidence type="ECO:0000256" key="15">
    <source>
        <dbReference type="SAM" id="MobiDB-lite"/>
    </source>
</evidence>
<dbReference type="RefSeq" id="WP_343925534.1">
    <property type="nucleotide sequence ID" value="NZ_BAAAIR010000046.1"/>
</dbReference>
<keyword evidence="20" id="KW-1185">Reference proteome</keyword>
<keyword evidence="11 14" id="KW-0131">Cell cycle</keyword>
<dbReference type="EMBL" id="JBHSLN010000012">
    <property type="protein sequence ID" value="MFC5296634.1"/>
    <property type="molecule type" value="Genomic_DNA"/>
</dbReference>
<reference evidence="20" key="1">
    <citation type="journal article" date="2019" name="Int. J. Syst. Evol. Microbiol.">
        <title>The Global Catalogue of Microorganisms (GCM) 10K type strain sequencing project: providing services to taxonomists for standard genome sequencing and annotation.</title>
        <authorList>
            <consortium name="The Broad Institute Genomics Platform"/>
            <consortium name="The Broad Institute Genome Sequencing Center for Infectious Disease"/>
            <person name="Wu L."/>
            <person name="Ma J."/>
        </authorList>
    </citation>
    <scope>NUCLEOTIDE SEQUENCE [LARGE SCALE GENOMIC DNA]</scope>
    <source>
        <strain evidence="20">CGMCC 1.16455</strain>
    </source>
</reference>
<evidence type="ECO:0000259" key="18">
    <source>
        <dbReference type="Pfam" id="PF08245"/>
    </source>
</evidence>
<comment type="pathway">
    <text evidence="2 14">Cell wall biogenesis; peptidoglycan biosynthesis.</text>
</comment>
<evidence type="ECO:0000313" key="20">
    <source>
        <dbReference type="Proteomes" id="UP001595937"/>
    </source>
</evidence>
<name>A0ABW0FCD5_9MICO</name>
<keyword evidence="9 14" id="KW-0133">Cell shape</keyword>
<dbReference type="InterPro" id="IPR036565">
    <property type="entry name" value="Mur-like_cat_sf"/>
</dbReference>
<keyword evidence="4 14" id="KW-0963">Cytoplasm</keyword>
<dbReference type="GO" id="GO:0008763">
    <property type="term" value="F:UDP-N-acetylmuramate-L-alanine ligase activity"/>
    <property type="evidence" value="ECO:0007669"/>
    <property type="project" value="UniProtKB-EC"/>
</dbReference>
<evidence type="ECO:0000256" key="9">
    <source>
        <dbReference type="ARBA" id="ARBA00022960"/>
    </source>
</evidence>
<dbReference type="Proteomes" id="UP001595937">
    <property type="component" value="Unassembled WGS sequence"/>
</dbReference>
<feature type="domain" description="Mur ligase N-terminal catalytic" evidence="16">
    <location>
        <begin position="40"/>
        <end position="137"/>
    </location>
</feature>
<evidence type="ECO:0000256" key="4">
    <source>
        <dbReference type="ARBA" id="ARBA00022490"/>
    </source>
</evidence>
<gene>
    <name evidence="14 19" type="primary">murC</name>
    <name evidence="19" type="ORF">ACFPK8_03860</name>
</gene>
<dbReference type="PANTHER" id="PTHR43445">
    <property type="entry name" value="UDP-N-ACETYLMURAMATE--L-ALANINE LIGASE-RELATED"/>
    <property type="match status" value="1"/>
</dbReference>
<comment type="catalytic activity">
    <reaction evidence="13 14">
        <text>UDP-N-acetyl-alpha-D-muramate + L-alanine + ATP = UDP-N-acetyl-alpha-D-muramoyl-L-alanine + ADP + phosphate + H(+)</text>
        <dbReference type="Rhea" id="RHEA:23372"/>
        <dbReference type="ChEBI" id="CHEBI:15378"/>
        <dbReference type="ChEBI" id="CHEBI:30616"/>
        <dbReference type="ChEBI" id="CHEBI:43474"/>
        <dbReference type="ChEBI" id="CHEBI:57972"/>
        <dbReference type="ChEBI" id="CHEBI:70757"/>
        <dbReference type="ChEBI" id="CHEBI:83898"/>
        <dbReference type="ChEBI" id="CHEBI:456216"/>
        <dbReference type="EC" id="6.3.2.8"/>
    </reaction>
</comment>
<proteinExistence type="inferred from homology"/>
<feature type="binding site" evidence="14">
    <location>
        <begin position="145"/>
        <end position="151"/>
    </location>
    <ligand>
        <name>ATP</name>
        <dbReference type="ChEBI" id="CHEBI:30616"/>
    </ligand>
</feature>
<dbReference type="Pfam" id="PF02875">
    <property type="entry name" value="Mur_ligase_C"/>
    <property type="match status" value="1"/>
</dbReference>
<evidence type="ECO:0000256" key="10">
    <source>
        <dbReference type="ARBA" id="ARBA00022984"/>
    </source>
</evidence>
<evidence type="ECO:0000256" key="6">
    <source>
        <dbReference type="ARBA" id="ARBA00022618"/>
    </source>
</evidence>
<sequence length="538" mass="54257">MSSAAVPTGPSSQRAPRTILRPGDVITQPAWPTDRAIRSVHVIRIGGAGMSAVGRLALEAGLRVSGSDSQDGQFIAPLREAGARITLSFDAASLGDDVDVVVVSTAVRADNPEVIAAHERGIPVIHRAAALAGLLAGRDLVAVAGTHGKTSTTGMAVMALRGAGLDPAWALGAAVPDLGRNAGFCADPVLTGSGAGAPGGTEGSDASGATRTAKSGSTAPVVISTAPAVIEADESDGSFLAFAPRSLVVTNLEPDHLDFHGDEETLTAAFDTLTGQIVPGGQLVVCDDDPGARALGARAAQRGVAVTSYGTGAHCDWQVLSESSSAGGTQLELATPRGTLRTSLSVAGHHNVLNALGALAASAAAVPDAELSALATGLSVFTGASRRFDVAGTVGGVTVVDDYAHHPREVAATIAAARGIVEDQGRGGRVLVVFQPHLFSRTRDFAADFATALAAADRTWVLPVYAAREDPHPRIDARTITDHVTGEAVLPVAGPEQVAAAVRDAAAPGDLVLMLGAGDIVETTPSVLAALGDGAEER</sequence>
<dbReference type="Pfam" id="PF01225">
    <property type="entry name" value="Mur_ligase"/>
    <property type="match status" value="1"/>
</dbReference>
<dbReference type="Gene3D" id="3.40.50.720">
    <property type="entry name" value="NAD(P)-binding Rossmann-like Domain"/>
    <property type="match status" value="1"/>
</dbReference>
<dbReference type="InterPro" id="IPR004101">
    <property type="entry name" value="Mur_ligase_C"/>
</dbReference>
<evidence type="ECO:0000256" key="14">
    <source>
        <dbReference type="HAMAP-Rule" id="MF_00046"/>
    </source>
</evidence>
<feature type="region of interest" description="Disordered" evidence="15">
    <location>
        <begin position="195"/>
        <end position="215"/>
    </location>
</feature>
<dbReference type="InterPro" id="IPR013221">
    <property type="entry name" value="Mur_ligase_cen"/>
</dbReference>
<feature type="domain" description="Mur ligase C-terminal" evidence="17">
    <location>
        <begin position="386"/>
        <end position="518"/>
    </location>
</feature>
<evidence type="ECO:0000256" key="13">
    <source>
        <dbReference type="ARBA" id="ARBA00047833"/>
    </source>
</evidence>
<keyword evidence="6 14" id="KW-0132">Cell division</keyword>
<comment type="caution">
    <text evidence="19">The sequence shown here is derived from an EMBL/GenBank/DDBJ whole genome shotgun (WGS) entry which is preliminary data.</text>
</comment>
<feature type="domain" description="Mur ligase central" evidence="18">
    <location>
        <begin position="240"/>
        <end position="361"/>
    </location>
</feature>
<dbReference type="Pfam" id="PF08245">
    <property type="entry name" value="Mur_ligase_M"/>
    <property type="match status" value="1"/>
</dbReference>
<dbReference type="InterPro" id="IPR036615">
    <property type="entry name" value="Mur_ligase_C_dom_sf"/>
</dbReference>
<evidence type="ECO:0000259" key="16">
    <source>
        <dbReference type="Pfam" id="PF01225"/>
    </source>
</evidence>
<evidence type="ECO:0000256" key="5">
    <source>
        <dbReference type="ARBA" id="ARBA00022598"/>
    </source>
</evidence>
<evidence type="ECO:0000259" key="17">
    <source>
        <dbReference type="Pfam" id="PF02875"/>
    </source>
</evidence>
<dbReference type="EC" id="6.3.2.8" evidence="3 14"/>
<comment type="similarity">
    <text evidence="14">Belongs to the MurCDEF family.</text>
</comment>
<comment type="subcellular location">
    <subcellularLocation>
        <location evidence="1 14">Cytoplasm</location>
    </subcellularLocation>
</comment>
<dbReference type="SUPFAM" id="SSF51984">
    <property type="entry name" value="MurCD N-terminal domain"/>
    <property type="match status" value="1"/>
</dbReference>
<dbReference type="HAMAP" id="MF_00046">
    <property type="entry name" value="MurC"/>
    <property type="match status" value="1"/>
</dbReference>
<comment type="function">
    <text evidence="14">Cell wall formation.</text>
</comment>
<dbReference type="SUPFAM" id="SSF53244">
    <property type="entry name" value="MurD-like peptide ligases, peptide-binding domain"/>
    <property type="match status" value="1"/>
</dbReference>
<evidence type="ECO:0000256" key="1">
    <source>
        <dbReference type="ARBA" id="ARBA00004496"/>
    </source>
</evidence>
<dbReference type="InterPro" id="IPR000713">
    <property type="entry name" value="Mur_ligase_N"/>
</dbReference>